<dbReference type="RefSeq" id="WP_219531967.1">
    <property type="nucleotide sequence ID" value="NZ_JAHKRM010000012.1"/>
</dbReference>
<dbReference type="EMBL" id="JBHUCM010000011">
    <property type="protein sequence ID" value="MFD1537571.1"/>
    <property type="molecule type" value="Genomic_DNA"/>
</dbReference>
<dbReference type="PANTHER" id="PTHR11364">
    <property type="entry name" value="THIOSULFATE SULFERTANSFERASE"/>
    <property type="match status" value="1"/>
</dbReference>
<dbReference type="PROSITE" id="PS00380">
    <property type="entry name" value="RHODANESE_1"/>
    <property type="match status" value="1"/>
</dbReference>
<dbReference type="PANTHER" id="PTHR11364:SF27">
    <property type="entry name" value="SULFURTRANSFERASE"/>
    <property type="match status" value="1"/>
</dbReference>
<dbReference type="CDD" id="cd01448">
    <property type="entry name" value="TST_Repeat_1"/>
    <property type="match status" value="1"/>
</dbReference>
<dbReference type="EC" id="2.8.1.-" evidence="3"/>
<proteinExistence type="predicted"/>
<evidence type="ECO:0000313" key="3">
    <source>
        <dbReference type="EMBL" id="MFD1537571.1"/>
    </source>
</evidence>
<accession>A0ABW4G5G8</accession>
<sequence>MDTRRNPLITVSELKALLDHSHPLSLLDVRWRFDGSEGLSTFRQGHVPGAVFVDLDRELCGQPSSDGRRPIPDGDRFAGDMRRHGVRAENPVIVYDGADSTSASRAWWLLLYFGHSDVRVLDGGLAAWYEAGHSVEIGDGHKSALGDFQSQPGGMTIVDADTAYAIAESGTLVDARSRSRYEGEAKASDLTGGHIPGAVCIPAEENVRADGTFLPVDQLQRKFRDLGFCRAGIEVGAYCGSGILATHTILTLELAGVKAALYPGSWSHWISDPGRPVARGIRPA</sequence>
<name>A0ABW4G5G8_9ACTN</name>
<comment type="caution">
    <text evidence="3">The sequence shown here is derived from an EMBL/GenBank/DDBJ whole genome shotgun (WGS) entry which is preliminary data.</text>
</comment>
<keyword evidence="1 3" id="KW-0808">Transferase</keyword>
<dbReference type="InterPro" id="IPR001763">
    <property type="entry name" value="Rhodanese-like_dom"/>
</dbReference>
<dbReference type="InterPro" id="IPR045078">
    <property type="entry name" value="TST/MPST-like"/>
</dbReference>
<dbReference type="SMART" id="SM00450">
    <property type="entry name" value="RHOD"/>
    <property type="match status" value="2"/>
</dbReference>
<protein>
    <submittedName>
        <fullName evidence="3">Sulfurtransferase</fullName>
        <ecNumber evidence="3">2.8.1.-</ecNumber>
    </submittedName>
</protein>
<dbReference type="CDD" id="cd01449">
    <property type="entry name" value="TST_Repeat_2"/>
    <property type="match status" value="1"/>
</dbReference>
<gene>
    <name evidence="3" type="ORF">ACFSJ0_11035</name>
</gene>
<evidence type="ECO:0000259" key="2">
    <source>
        <dbReference type="PROSITE" id="PS50206"/>
    </source>
</evidence>
<keyword evidence="4" id="KW-1185">Reference proteome</keyword>
<dbReference type="Proteomes" id="UP001597097">
    <property type="component" value="Unassembled WGS sequence"/>
</dbReference>
<dbReference type="GO" id="GO:0016740">
    <property type="term" value="F:transferase activity"/>
    <property type="evidence" value="ECO:0007669"/>
    <property type="project" value="UniProtKB-KW"/>
</dbReference>
<dbReference type="PROSITE" id="PS50206">
    <property type="entry name" value="RHODANESE_3"/>
    <property type="match status" value="2"/>
</dbReference>
<reference evidence="4" key="1">
    <citation type="journal article" date="2019" name="Int. J. Syst. Evol. Microbiol.">
        <title>The Global Catalogue of Microorganisms (GCM) 10K type strain sequencing project: providing services to taxonomists for standard genome sequencing and annotation.</title>
        <authorList>
            <consortium name="The Broad Institute Genomics Platform"/>
            <consortium name="The Broad Institute Genome Sequencing Center for Infectious Disease"/>
            <person name="Wu L."/>
            <person name="Ma J."/>
        </authorList>
    </citation>
    <scope>NUCLEOTIDE SEQUENCE [LARGE SCALE GENOMIC DNA]</scope>
    <source>
        <strain evidence="4">CGMCC 1.15399</strain>
    </source>
</reference>
<organism evidence="3 4">
    <name type="scientific">Nonomuraea guangzhouensis</name>
    <dbReference type="NCBI Taxonomy" id="1291555"/>
    <lineage>
        <taxon>Bacteria</taxon>
        <taxon>Bacillati</taxon>
        <taxon>Actinomycetota</taxon>
        <taxon>Actinomycetes</taxon>
        <taxon>Streptosporangiales</taxon>
        <taxon>Streptosporangiaceae</taxon>
        <taxon>Nonomuraea</taxon>
    </lineage>
</organism>
<dbReference type="InterPro" id="IPR001307">
    <property type="entry name" value="Thiosulphate_STrfase_CS"/>
</dbReference>
<evidence type="ECO:0000313" key="4">
    <source>
        <dbReference type="Proteomes" id="UP001597097"/>
    </source>
</evidence>
<evidence type="ECO:0000256" key="1">
    <source>
        <dbReference type="ARBA" id="ARBA00022679"/>
    </source>
</evidence>
<feature type="domain" description="Rhodanese" evidence="2">
    <location>
        <begin position="166"/>
        <end position="278"/>
    </location>
</feature>
<dbReference type="Pfam" id="PF00581">
    <property type="entry name" value="Rhodanese"/>
    <property type="match status" value="2"/>
</dbReference>
<feature type="domain" description="Rhodanese" evidence="2">
    <location>
        <begin position="20"/>
        <end position="137"/>
    </location>
</feature>